<protein>
    <submittedName>
        <fullName evidence="1">Uncharacterized protein</fullName>
    </submittedName>
</protein>
<reference evidence="1" key="1">
    <citation type="submission" date="2018-02" db="EMBL/GenBank/DDBJ databases">
        <title>Rhizophora mucronata_Transcriptome.</title>
        <authorList>
            <person name="Meera S.P."/>
            <person name="Sreeshan A."/>
            <person name="Augustine A."/>
        </authorList>
    </citation>
    <scope>NUCLEOTIDE SEQUENCE</scope>
    <source>
        <tissue evidence="1">Leaf</tissue>
    </source>
</reference>
<proteinExistence type="predicted"/>
<sequence length="24" mass="2847">MFQICHVLCCQKSFIHLFILCCLC</sequence>
<organism evidence="1">
    <name type="scientific">Rhizophora mucronata</name>
    <name type="common">Asiatic mangrove</name>
    <dbReference type="NCBI Taxonomy" id="61149"/>
    <lineage>
        <taxon>Eukaryota</taxon>
        <taxon>Viridiplantae</taxon>
        <taxon>Streptophyta</taxon>
        <taxon>Embryophyta</taxon>
        <taxon>Tracheophyta</taxon>
        <taxon>Spermatophyta</taxon>
        <taxon>Magnoliopsida</taxon>
        <taxon>eudicotyledons</taxon>
        <taxon>Gunneridae</taxon>
        <taxon>Pentapetalae</taxon>
        <taxon>rosids</taxon>
        <taxon>fabids</taxon>
        <taxon>Malpighiales</taxon>
        <taxon>Rhizophoraceae</taxon>
        <taxon>Rhizophora</taxon>
    </lineage>
</organism>
<dbReference type="EMBL" id="GGEC01057175">
    <property type="protein sequence ID" value="MBX37659.1"/>
    <property type="molecule type" value="Transcribed_RNA"/>
</dbReference>
<dbReference type="AlphaFoldDB" id="A0A2P2N5A3"/>
<name>A0A2P2N5A3_RHIMU</name>
<accession>A0A2P2N5A3</accession>
<evidence type="ECO:0000313" key="1">
    <source>
        <dbReference type="EMBL" id="MBX37659.1"/>
    </source>
</evidence>